<feature type="transmembrane region" description="Helical" evidence="1">
    <location>
        <begin position="6"/>
        <end position="21"/>
    </location>
</feature>
<evidence type="ECO:0000313" key="3">
    <source>
        <dbReference type="Proteomes" id="UP000241394"/>
    </source>
</evidence>
<dbReference type="Gramene" id="PSS30018">
    <property type="protein sequence ID" value="PSS30018"/>
    <property type="gene ID" value="CEY00_Acc05403"/>
</dbReference>
<keyword evidence="3" id="KW-1185">Reference proteome</keyword>
<dbReference type="AlphaFoldDB" id="A0A2R6RJ28"/>
<dbReference type="EMBL" id="NKQK01000005">
    <property type="protein sequence ID" value="PSS30018.1"/>
    <property type="molecule type" value="Genomic_DNA"/>
</dbReference>
<keyword evidence="1" id="KW-0812">Transmembrane</keyword>
<accession>A0A2R6RJ28</accession>
<proteinExistence type="predicted"/>
<comment type="caution">
    <text evidence="2">The sequence shown here is derived from an EMBL/GenBank/DDBJ whole genome shotgun (WGS) entry which is preliminary data.</text>
</comment>
<keyword evidence="1" id="KW-0472">Membrane</keyword>
<organism evidence="2 3">
    <name type="scientific">Actinidia chinensis var. chinensis</name>
    <name type="common">Chinese soft-hair kiwi</name>
    <dbReference type="NCBI Taxonomy" id="1590841"/>
    <lineage>
        <taxon>Eukaryota</taxon>
        <taxon>Viridiplantae</taxon>
        <taxon>Streptophyta</taxon>
        <taxon>Embryophyta</taxon>
        <taxon>Tracheophyta</taxon>
        <taxon>Spermatophyta</taxon>
        <taxon>Magnoliopsida</taxon>
        <taxon>eudicotyledons</taxon>
        <taxon>Gunneridae</taxon>
        <taxon>Pentapetalae</taxon>
        <taxon>asterids</taxon>
        <taxon>Ericales</taxon>
        <taxon>Actinidiaceae</taxon>
        <taxon>Actinidia</taxon>
    </lineage>
</organism>
<dbReference type="Proteomes" id="UP000241394">
    <property type="component" value="Chromosome LG5"/>
</dbReference>
<dbReference type="InParanoid" id="A0A2R6RJ28"/>
<reference evidence="3" key="2">
    <citation type="journal article" date="2018" name="BMC Genomics">
        <title>A manually annotated Actinidia chinensis var. chinensis (kiwifruit) genome highlights the challenges associated with draft genomes and gene prediction in plants.</title>
        <authorList>
            <person name="Pilkington S.M."/>
            <person name="Crowhurst R."/>
            <person name="Hilario E."/>
            <person name="Nardozza S."/>
            <person name="Fraser L."/>
            <person name="Peng Y."/>
            <person name="Gunaseelan K."/>
            <person name="Simpson R."/>
            <person name="Tahir J."/>
            <person name="Deroles S.C."/>
            <person name="Templeton K."/>
            <person name="Luo Z."/>
            <person name="Davy M."/>
            <person name="Cheng C."/>
            <person name="McNeilage M."/>
            <person name="Scaglione D."/>
            <person name="Liu Y."/>
            <person name="Zhang Q."/>
            <person name="Datson P."/>
            <person name="De Silva N."/>
            <person name="Gardiner S.E."/>
            <person name="Bassett H."/>
            <person name="Chagne D."/>
            <person name="McCallum J."/>
            <person name="Dzierzon H."/>
            <person name="Deng C."/>
            <person name="Wang Y.Y."/>
            <person name="Barron L."/>
            <person name="Manako K."/>
            <person name="Bowen J."/>
            <person name="Foster T.M."/>
            <person name="Erridge Z.A."/>
            <person name="Tiffin H."/>
            <person name="Waite C.N."/>
            <person name="Davies K.M."/>
            <person name="Grierson E.P."/>
            <person name="Laing W.A."/>
            <person name="Kirk R."/>
            <person name="Chen X."/>
            <person name="Wood M."/>
            <person name="Montefiori M."/>
            <person name="Brummell D.A."/>
            <person name="Schwinn K.E."/>
            <person name="Catanach A."/>
            <person name="Fullerton C."/>
            <person name="Li D."/>
            <person name="Meiyalaghan S."/>
            <person name="Nieuwenhuizen N."/>
            <person name="Read N."/>
            <person name="Prakash R."/>
            <person name="Hunter D."/>
            <person name="Zhang H."/>
            <person name="McKenzie M."/>
            <person name="Knabel M."/>
            <person name="Harris A."/>
            <person name="Allan A.C."/>
            <person name="Gleave A."/>
            <person name="Chen A."/>
            <person name="Janssen B.J."/>
            <person name="Plunkett B."/>
            <person name="Ampomah-Dwamena C."/>
            <person name="Voogd C."/>
            <person name="Leif D."/>
            <person name="Lafferty D."/>
            <person name="Souleyre E.J.F."/>
            <person name="Varkonyi-Gasic E."/>
            <person name="Gambi F."/>
            <person name="Hanley J."/>
            <person name="Yao J.L."/>
            <person name="Cheung J."/>
            <person name="David K.M."/>
            <person name="Warren B."/>
            <person name="Marsh K."/>
            <person name="Snowden K.C."/>
            <person name="Lin-Wang K."/>
            <person name="Brian L."/>
            <person name="Martinez-Sanchez M."/>
            <person name="Wang M."/>
            <person name="Ileperuma N."/>
            <person name="Macnee N."/>
            <person name="Campin R."/>
            <person name="McAtee P."/>
            <person name="Drummond R.S.M."/>
            <person name="Espley R.V."/>
            <person name="Ireland H.S."/>
            <person name="Wu R."/>
            <person name="Atkinson R.G."/>
            <person name="Karunairetnam S."/>
            <person name="Bulley S."/>
            <person name="Chunkath S."/>
            <person name="Hanley Z."/>
            <person name="Storey R."/>
            <person name="Thrimawithana A.H."/>
            <person name="Thomson S."/>
            <person name="David C."/>
            <person name="Testolin R."/>
            <person name="Huang H."/>
            <person name="Hellens R.P."/>
            <person name="Schaffer R.J."/>
        </authorList>
    </citation>
    <scope>NUCLEOTIDE SEQUENCE [LARGE SCALE GENOMIC DNA]</scope>
    <source>
        <strain evidence="3">cv. Red5</strain>
    </source>
</reference>
<keyword evidence="1" id="KW-1133">Transmembrane helix</keyword>
<name>A0A2R6RJ28_ACTCC</name>
<evidence type="ECO:0000313" key="2">
    <source>
        <dbReference type="EMBL" id="PSS30018.1"/>
    </source>
</evidence>
<gene>
    <name evidence="2" type="ORF">CEY00_Acc05403</name>
</gene>
<evidence type="ECO:0000256" key="1">
    <source>
        <dbReference type="SAM" id="Phobius"/>
    </source>
</evidence>
<sequence length="114" mass="12112">MPNFALPFYILFPIIYFLILIDRRVSILLLSCIIEIEGIAIGMVGSGGRITLGTMGMVGMVGFGKDEGIWVLGKGGNVVGFGKVRAVGSVGNVGSVMMAMWLSEWLALPAMVAM</sequence>
<protein>
    <submittedName>
        <fullName evidence="2">Histidine-rich protein like</fullName>
    </submittedName>
</protein>
<reference evidence="2 3" key="1">
    <citation type="submission" date="2017-07" db="EMBL/GenBank/DDBJ databases">
        <title>An improved, manually edited Actinidia chinensis var. chinensis (kiwifruit) genome highlights the challenges associated with draft genomes and gene prediction in plants.</title>
        <authorList>
            <person name="Pilkington S."/>
            <person name="Crowhurst R."/>
            <person name="Hilario E."/>
            <person name="Nardozza S."/>
            <person name="Fraser L."/>
            <person name="Peng Y."/>
            <person name="Gunaseelan K."/>
            <person name="Simpson R."/>
            <person name="Tahir J."/>
            <person name="Deroles S."/>
            <person name="Templeton K."/>
            <person name="Luo Z."/>
            <person name="Davy M."/>
            <person name="Cheng C."/>
            <person name="Mcneilage M."/>
            <person name="Scaglione D."/>
            <person name="Liu Y."/>
            <person name="Zhang Q."/>
            <person name="Datson P."/>
            <person name="De Silva N."/>
            <person name="Gardiner S."/>
            <person name="Bassett H."/>
            <person name="Chagne D."/>
            <person name="Mccallum J."/>
            <person name="Dzierzon H."/>
            <person name="Deng C."/>
            <person name="Wang Y.-Y."/>
            <person name="Barron N."/>
            <person name="Manako K."/>
            <person name="Bowen J."/>
            <person name="Foster T."/>
            <person name="Erridge Z."/>
            <person name="Tiffin H."/>
            <person name="Waite C."/>
            <person name="Davies K."/>
            <person name="Grierson E."/>
            <person name="Laing W."/>
            <person name="Kirk R."/>
            <person name="Chen X."/>
            <person name="Wood M."/>
            <person name="Montefiori M."/>
            <person name="Brummell D."/>
            <person name="Schwinn K."/>
            <person name="Catanach A."/>
            <person name="Fullerton C."/>
            <person name="Li D."/>
            <person name="Meiyalaghan S."/>
            <person name="Nieuwenhuizen N."/>
            <person name="Read N."/>
            <person name="Prakash R."/>
            <person name="Hunter D."/>
            <person name="Zhang H."/>
            <person name="Mckenzie M."/>
            <person name="Knabel M."/>
            <person name="Harris A."/>
            <person name="Allan A."/>
            <person name="Chen A."/>
            <person name="Janssen B."/>
            <person name="Plunkett B."/>
            <person name="Dwamena C."/>
            <person name="Voogd C."/>
            <person name="Leif D."/>
            <person name="Lafferty D."/>
            <person name="Souleyre E."/>
            <person name="Varkonyi-Gasic E."/>
            <person name="Gambi F."/>
            <person name="Hanley J."/>
            <person name="Yao J.-L."/>
            <person name="Cheung J."/>
            <person name="David K."/>
            <person name="Warren B."/>
            <person name="Marsh K."/>
            <person name="Snowden K."/>
            <person name="Lin-Wang K."/>
            <person name="Brian L."/>
            <person name="Martinez-Sanchez M."/>
            <person name="Wang M."/>
            <person name="Ileperuma N."/>
            <person name="Macnee N."/>
            <person name="Campin R."/>
            <person name="Mcatee P."/>
            <person name="Drummond R."/>
            <person name="Espley R."/>
            <person name="Ireland H."/>
            <person name="Wu R."/>
            <person name="Atkinson R."/>
            <person name="Karunairetnam S."/>
            <person name="Bulley S."/>
            <person name="Chunkath S."/>
            <person name="Hanley Z."/>
            <person name="Storey R."/>
            <person name="Thrimawithana A."/>
            <person name="Thomson S."/>
            <person name="David C."/>
            <person name="Testolin R."/>
        </authorList>
    </citation>
    <scope>NUCLEOTIDE SEQUENCE [LARGE SCALE GENOMIC DNA]</scope>
    <source>
        <strain evidence="3">cv. Red5</strain>
        <tissue evidence="2">Young leaf</tissue>
    </source>
</reference>